<evidence type="ECO:0000256" key="8">
    <source>
        <dbReference type="ARBA" id="ARBA00022833"/>
    </source>
</evidence>
<accession>A0A9X0BHR5</accession>
<keyword evidence="4 11" id="KW-0645">Protease</keyword>
<dbReference type="AlphaFoldDB" id="A0A9X0BHR5"/>
<dbReference type="GO" id="GO:0046872">
    <property type="term" value="F:metal ion binding"/>
    <property type="evidence" value="ECO:0007669"/>
    <property type="project" value="UniProtKB-KW"/>
</dbReference>
<evidence type="ECO:0000256" key="5">
    <source>
        <dbReference type="ARBA" id="ARBA00022723"/>
    </source>
</evidence>
<evidence type="ECO:0000313" key="13">
    <source>
        <dbReference type="EMBL" id="KAJ5462441.1"/>
    </source>
</evidence>
<evidence type="ECO:0000256" key="11">
    <source>
        <dbReference type="RuleBase" id="RU361240"/>
    </source>
</evidence>
<keyword evidence="14" id="KW-1185">Reference proteome</keyword>
<evidence type="ECO:0000256" key="2">
    <source>
        <dbReference type="ARBA" id="ARBA00011245"/>
    </source>
</evidence>
<dbReference type="Proteomes" id="UP001147760">
    <property type="component" value="Unassembled WGS sequence"/>
</dbReference>
<dbReference type="GO" id="GO:0006508">
    <property type="term" value="P:proteolysis"/>
    <property type="evidence" value="ECO:0007669"/>
    <property type="project" value="UniProtKB-KW"/>
</dbReference>
<keyword evidence="3" id="KW-0031">Aminopeptidase</keyword>
<keyword evidence="6" id="KW-0732">Signal</keyword>
<feature type="non-terminal residue" evidence="13">
    <location>
        <position position="1"/>
    </location>
</feature>
<sequence>MQAVKYVVVIAAAASALLPPPQSPLNEGCALMPVLGASQKFFRITEEESIIQRRIEERVAVRYPVAPGHWNGVMGLIAQLDPLSLHTIIEGFSDFQNRFFNGSEYSMKASRWLYTKINQTVTASNAIGVAVEVFDYAGWDQPSMIVSIPGISAKTIVVGAHQDSITRPCYQVPRDYAPGADDNASGVATLLEALRAILRDPVFAQGHAPNTLEFHFYAAEEVGRQGSLQIFDSYSRQGREVKAMLNQDMTGYTGYVGTDKPECIGVITDNVDPGLTEFVRMMITTYCTLPYVDTACGYACSDHASAHKHGYPAAMTFESEFGDHSKFIHTSLDRADTININHILQHVRLVIGFAYELGFAALGSEDITEE</sequence>
<proteinExistence type="inferred from homology"/>
<evidence type="ECO:0000256" key="10">
    <source>
        <dbReference type="ARBA" id="ARBA00043962"/>
    </source>
</evidence>
<keyword evidence="8 11" id="KW-0862">Zinc</keyword>
<evidence type="ECO:0000259" key="12">
    <source>
        <dbReference type="Pfam" id="PF04389"/>
    </source>
</evidence>
<comment type="subunit">
    <text evidence="2">Monomer.</text>
</comment>
<comment type="caution">
    <text evidence="13">The sequence shown here is derived from an EMBL/GenBank/DDBJ whole genome shotgun (WGS) entry which is preliminary data.</text>
</comment>
<dbReference type="EC" id="3.4.-.-" evidence="11"/>
<dbReference type="InterPro" id="IPR007484">
    <property type="entry name" value="Peptidase_M28"/>
</dbReference>
<comment type="cofactor">
    <cofactor evidence="1">
        <name>Zn(2+)</name>
        <dbReference type="ChEBI" id="CHEBI:29105"/>
    </cofactor>
</comment>
<protein>
    <recommendedName>
        <fullName evidence="11">Peptide hydrolase</fullName>
        <ecNumber evidence="11">3.4.-.-</ecNumber>
    </recommendedName>
</protein>
<feature type="domain" description="Peptidase M28" evidence="12">
    <location>
        <begin position="145"/>
        <end position="352"/>
    </location>
</feature>
<evidence type="ECO:0000256" key="1">
    <source>
        <dbReference type="ARBA" id="ARBA00001947"/>
    </source>
</evidence>
<dbReference type="Pfam" id="PF04389">
    <property type="entry name" value="Peptidase_M28"/>
    <property type="match status" value="1"/>
</dbReference>
<dbReference type="OrthoDB" id="2214at2759"/>
<organism evidence="13 14">
    <name type="scientific">Penicillium desertorum</name>
    <dbReference type="NCBI Taxonomy" id="1303715"/>
    <lineage>
        <taxon>Eukaryota</taxon>
        <taxon>Fungi</taxon>
        <taxon>Dikarya</taxon>
        <taxon>Ascomycota</taxon>
        <taxon>Pezizomycotina</taxon>
        <taxon>Eurotiomycetes</taxon>
        <taxon>Eurotiomycetidae</taxon>
        <taxon>Eurotiales</taxon>
        <taxon>Aspergillaceae</taxon>
        <taxon>Penicillium</taxon>
    </lineage>
</organism>
<reference evidence="13" key="2">
    <citation type="journal article" date="2023" name="IMA Fungus">
        <title>Comparative genomic study of the Penicillium genus elucidates a diverse pangenome and 15 lateral gene transfer events.</title>
        <authorList>
            <person name="Petersen C."/>
            <person name="Sorensen T."/>
            <person name="Nielsen M.R."/>
            <person name="Sondergaard T.E."/>
            <person name="Sorensen J.L."/>
            <person name="Fitzpatrick D.A."/>
            <person name="Frisvad J.C."/>
            <person name="Nielsen K.L."/>
        </authorList>
    </citation>
    <scope>NUCLEOTIDE SEQUENCE</scope>
    <source>
        <strain evidence="13">IBT 17660</strain>
    </source>
</reference>
<comment type="similarity">
    <text evidence="10">Belongs to the peptidase M28 family. M28E subfamily.</text>
</comment>
<dbReference type="GO" id="GO:0004177">
    <property type="term" value="F:aminopeptidase activity"/>
    <property type="evidence" value="ECO:0007669"/>
    <property type="project" value="UniProtKB-KW"/>
</dbReference>
<evidence type="ECO:0000256" key="9">
    <source>
        <dbReference type="ARBA" id="ARBA00023157"/>
    </source>
</evidence>
<reference evidence="13" key="1">
    <citation type="submission" date="2022-12" db="EMBL/GenBank/DDBJ databases">
        <authorList>
            <person name="Petersen C."/>
        </authorList>
    </citation>
    <scope>NUCLEOTIDE SEQUENCE</scope>
    <source>
        <strain evidence="13">IBT 17660</strain>
    </source>
</reference>
<evidence type="ECO:0000313" key="14">
    <source>
        <dbReference type="Proteomes" id="UP001147760"/>
    </source>
</evidence>
<evidence type="ECO:0000256" key="4">
    <source>
        <dbReference type="ARBA" id="ARBA00022670"/>
    </source>
</evidence>
<keyword evidence="7 11" id="KW-0378">Hydrolase</keyword>
<dbReference type="EMBL" id="JAPWDO010000007">
    <property type="protein sequence ID" value="KAJ5462441.1"/>
    <property type="molecule type" value="Genomic_DNA"/>
</dbReference>
<dbReference type="InterPro" id="IPR045175">
    <property type="entry name" value="M28_fam"/>
</dbReference>
<dbReference type="GO" id="GO:0008235">
    <property type="term" value="F:metalloexopeptidase activity"/>
    <property type="evidence" value="ECO:0007669"/>
    <property type="project" value="InterPro"/>
</dbReference>
<dbReference type="Gene3D" id="3.40.630.10">
    <property type="entry name" value="Zn peptidases"/>
    <property type="match status" value="1"/>
</dbReference>
<evidence type="ECO:0000256" key="7">
    <source>
        <dbReference type="ARBA" id="ARBA00022801"/>
    </source>
</evidence>
<evidence type="ECO:0000256" key="6">
    <source>
        <dbReference type="ARBA" id="ARBA00022729"/>
    </source>
</evidence>
<name>A0A9X0BHR5_9EURO</name>
<keyword evidence="5 11" id="KW-0479">Metal-binding</keyword>
<keyword evidence="9" id="KW-1015">Disulfide bond</keyword>
<dbReference type="PANTHER" id="PTHR12147:SF56">
    <property type="entry name" value="AMINOPEPTIDASE YDR415C-RELATED"/>
    <property type="match status" value="1"/>
</dbReference>
<gene>
    <name evidence="13" type="ORF">N7530_010646</name>
</gene>
<dbReference type="SUPFAM" id="SSF53187">
    <property type="entry name" value="Zn-dependent exopeptidases"/>
    <property type="match status" value="1"/>
</dbReference>
<dbReference type="PANTHER" id="PTHR12147">
    <property type="entry name" value="METALLOPEPTIDASE M28 FAMILY MEMBER"/>
    <property type="match status" value="1"/>
</dbReference>
<evidence type="ECO:0000256" key="3">
    <source>
        <dbReference type="ARBA" id="ARBA00022438"/>
    </source>
</evidence>